<dbReference type="AlphaFoldDB" id="M9LZ60"/>
<evidence type="ECO:0000256" key="1">
    <source>
        <dbReference type="SAM" id="MobiDB-lite"/>
    </source>
</evidence>
<proteinExistence type="predicted"/>
<evidence type="ECO:0000313" key="2">
    <source>
        <dbReference type="EMBL" id="GAC76229.1"/>
    </source>
</evidence>
<dbReference type="OrthoDB" id="10321903at2759"/>
<protein>
    <submittedName>
        <fullName evidence="2">Uncharacterized protein</fullName>
    </submittedName>
</protein>
<gene>
    <name evidence="2" type="ORF">PANT_20c00014</name>
</gene>
<feature type="region of interest" description="Disordered" evidence="1">
    <location>
        <begin position="268"/>
        <end position="288"/>
    </location>
</feature>
<organism evidence="2 3">
    <name type="scientific">Pseudozyma antarctica (strain T-34)</name>
    <name type="common">Yeast</name>
    <name type="synonym">Candida antarctica</name>
    <dbReference type="NCBI Taxonomy" id="1151754"/>
    <lineage>
        <taxon>Eukaryota</taxon>
        <taxon>Fungi</taxon>
        <taxon>Dikarya</taxon>
        <taxon>Basidiomycota</taxon>
        <taxon>Ustilaginomycotina</taxon>
        <taxon>Ustilaginomycetes</taxon>
        <taxon>Ustilaginales</taxon>
        <taxon>Ustilaginaceae</taxon>
        <taxon>Moesziomyces</taxon>
    </lineage>
</organism>
<dbReference type="Proteomes" id="UP000011976">
    <property type="component" value="Unassembled WGS sequence"/>
</dbReference>
<sequence length="288" mass="31440">MLLTNPHRRAIKASASSSDAGIHAIAKPPVTMRCSLLLVACLAMLIASVSCVKDFSLGWSMLDHIARTDVSSNLAERFPHVAPSERAHIGFVPERLYGLISGADSSGRLRFTLPAPGSALLFTTPVDTGKVRAVGVVTTPTGTHKYFRSTPFAPVPLPRLVRGENIVAPRAVDKMAFGKRYVALDTWQPDKKVILTNIARVPLTTELRYVGVYPTEVLAEILDPEREARLVQWSNTPTWDKVRPQQLVVAQRSSPRWMRIKSFGSWGSLGSRGSRSSGTSTPTTPTTE</sequence>
<accession>M9LZ60</accession>
<evidence type="ECO:0000313" key="3">
    <source>
        <dbReference type="Proteomes" id="UP000011976"/>
    </source>
</evidence>
<dbReference type="EMBL" id="DF196786">
    <property type="protein sequence ID" value="GAC76229.1"/>
    <property type="molecule type" value="Genomic_DNA"/>
</dbReference>
<reference evidence="3" key="1">
    <citation type="journal article" date="2013" name="Genome Announc.">
        <title>Genome sequence of the basidiomycetous yeast Pseudozyma antarctica T-34, a producer of the glycolipid biosurfactants mannosylerythritol lipids.</title>
        <authorList>
            <person name="Morita T."/>
            <person name="Koike H."/>
            <person name="Koyama Y."/>
            <person name="Hagiwara H."/>
            <person name="Ito E."/>
            <person name="Fukuoka T."/>
            <person name="Imura T."/>
            <person name="Machida M."/>
            <person name="Kitamoto D."/>
        </authorList>
    </citation>
    <scope>NUCLEOTIDE SEQUENCE [LARGE SCALE GENOMIC DNA]</scope>
    <source>
        <strain evidence="3">T-34</strain>
    </source>
</reference>
<name>M9LZ60_PSEA3</name>